<feature type="domain" description="Rrn7/TAF1B N-terminal cyclin" evidence="12">
    <location>
        <begin position="84"/>
        <end position="235"/>
    </location>
</feature>
<accession>A0AA40AEX8</accession>
<dbReference type="PANTHER" id="PTHR31576">
    <property type="entry name" value="TATA BOX-BINDING PROTEIN-ASSOCIATED FACTOR RNA POLYMERASE I SUBUNIT B"/>
    <property type="match status" value="1"/>
</dbReference>
<evidence type="ECO:0000256" key="8">
    <source>
        <dbReference type="ARBA" id="ARBA00023163"/>
    </source>
</evidence>
<name>A0AA40AEX8_9PEZI</name>
<evidence type="ECO:0000256" key="3">
    <source>
        <dbReference type="ARBA" id="ARBA00022723"/>
    </source>
</evidence>
<keyword evidence="6" id="KW-0805">Transcription regulation</keyword>
<evidence type="ECO:0000256" key="7">
    <source>
        <dbReference type="ARBA" id="ARBA00023125"/>
    </source>
</evidence>
<keyword evidence="7" id="KW-0238">DNA-binding</keyword>
<dbReference type="InterPro" id="IPR033599">
    <property type="entry name" value="TAF1B/Rrn7"/>
</dbReference>
<feature type="domain" description="RRN7-type" evidence="11">
    <location>
        <begin position="8"/>
        <end position="38"/>
    </location>
</feature>
<evidence type="ECO:0000256" key="2">
    <source>
        <dbReference type="ARBA" id="ARBA00006899"/>
    </source>
</evidence>
<dbReference type="EMBL" id="JAUKUA010000004">
    <property type="protein sequence ID" value="KAK0714626.1"/>
    <property type="molecule type" value="Genomic_DNA"/>
</dbReference>
<dbReference type="Pfam" id="PF20644">
    <property type="entry name" value="Rrn7_cyclin_N"/>
    <property type="match status" value="1"/>
</dbReference>
<evidence type="ECO:0000256" key="9">
    <source>
        <dbReference type="ARBA" id="ARBA00023242"/>
    </source>
</evidence>
<dbReference type="GO" id="GO:0001164">
    <property type="term" value="F:RNA polymerase I core promoter sequence-specific DNA binding"/>
    <property type="evidence" value="ECO:0007669"/>
    <property type="project" value="InterPro"/>
</dbReference>
<dbReference type="InterPro" id="IPR048538">
    <property type="entry name" value="Rrn7_cyclin_C"/>
</dbReference>
<evidence type="ECO:0000256" key="4">
    <source>
        <dbReference type="ARBA" id="ARBA00022771"/>
    </source>
</evidence>
<keyword evidence="3" id="KW-0479">Metal-binding</keyword>
<keyword evidence="15" id="KW-1185">Reference proteome</keyword>
<keyword evidence="9" id="KW-0539">Nucleus</keyword>
<evidence type="ECO:0000259" key="11">
    <source>
        <dbReference type="Pfam" id="PF11781"/>
    </source>
</evidence>
<dbReference type="GO" id="GO:0042790">
    <property type="term" value="P:nucleolar large rRNA transcription by RNA polymerase I"/>
    <property type="evidence" value="ECO:0007669"/>
    <property type="project" value="TreeGrafter"/>
</dbReference>
<dbReference type="AlphaFoldDB" id="A0AA40AEX8"/>
<comment type="similarity">
    <text evidence="2">Belongs to the RRN7/TAF1B family.</text>
</comment>
<proteinExistence type="inferred from homology"/>
<feature type="compositionally biased region" description="Acidic residues" evidence="10">
    <location>
        <begin position="564"/>
        <end position="577"/>
    </location>
</feature>
<evidence type="ECO:0000259" key="13">
    <source>
        <dbReference type="Pfam" id="PF20645"/>
    </source>
</evidence>
<dbReference type="InterPro" id="IPR048540">
    <property type="entry name" value="Rrn7_cyclin_N"/>
</dbReference>
<sequence length="577" mass="66833">MRQHHRFPRGETCTDCPARRWYLENGFRYCENGHQVEGYVQFDVDEHDNFGKTGKTARKEKAVREKERKQLSGSEAKELYLECLQLILRKQVAWLIARQDVHPELELVCRNLWDLRIRGFVGLTPAKTKGKGKAGVGMPPRSQSGPDAGLVMFSSQAAAQILPEDDAKTRALKKRRWKTKTWQGEYWSLPGPMDILALVYLGCLLRQEPLMIGDIYRWAKTNQIPYLGALESVPKDWRERLPSWAQRVLLTRYTKFEGSELHKAVLELVLGYKENYSMVFPAIPVPQLLLSWVKYLALPPDVFHHVQQLCNLAETSFLFPTRKAKREEAEKSKHGGYVKYFMIDIPDVLLVAAVVAVTRLMYSLDGIERFPRDSSDPLALKMDWAVWESEFAAPPEIDRGRLEFQNLDPEEIWTMRKDEIIEYLNWFQTIHGIDIQRSAETDIHRLFPLEEITPLPEGHDISEEEIEARMKRVQNAMTRVEQRPEPVDGDDKNVKRLGYRYQPFRDHRHLSGPAKRFYQVAAEASGLSLEDLIAAVFRLERMMLALEKEERMRMLGDVTKEGVDQDDIDLEDGHEEA</sequence>
<dbReference type="InterPro" id="IPR021752">
    <property type="entry name" value="TF_Rrn7_Zf"/>
</dbReference>
<evidence type="ECO:0000256" key="10">
    <source>
        <dbReference type="SAM" id="MobiDB-lite"/>
    </source>
</evidence>
<feature type="domain" description="Rrn7/TAF1B C-terminal cyclin" evidence="13">
    <location>
        <begin position="257"/>
        <end position="428"/>
    </location>
</feature>
<dbReference type="Pfam" id="PF20645">
    <property type="entry name" value="Rrn7_cyclin_C"/>
    <property type="match status" value="1"/>
</dbReference>
<evidence type="ECO:0000313" key="15">
    <source>
        <dbReference type="Proteomes" id="UP001172102"/>
    </source>
</evidence>
<evidence type="ECO:0000313" key="14">
    <source>
        <dbReference type="EMBL" id="KAK0714626.1"/>
    </source>
</evidence>
<organism evidence="14 15">
    <name type="scientific">Lasiosphaeris hirsuta</name>
    <dbReference type="NCBI Taxonomy" id="260670"/>
    <lineage>
        <taxon>Eukaryota</taxon>
        <taxon>Fungi</taxon>
        <taxon>Dikarya</taxon>
        <taxon>Ascomycota</taxon>
        <taxon>Pezizomycotina</taxon>
        <taxon>Sordariomycetes</taxon>
        <taxon>Sordariomycetidae</taxon>
        <taxon>Sordariales</taxon>
        <taxon>Lasiosphaeriaceae</taxon>
        <taxon>Lasiosphaeris</taxon>
    </lineage>
</organism>
<reference evidence="14" key="1">
    <citation type="submission" date="2023-06" db="EMBL/GenBank/DDBJ databases">
        <title>Genome-scale phylogeny and comparative genomics of the fungal order Sordariales.</title>
        <authorList>
            <consortium name="Lawrence Berkeley National Laboratory"/>
            <person name="Hensen N."/>
            <person name="Bonometti L."/>
            <person name="Westerberg I."/>
            <person name="Brannstrom I.O."/>
            <person name="Guillou S."/>
            <person name="Cros-Aarteil S."/>
            <person name="Calhoun S."/>
            <person name="Haridas S."/>
            <person name="Kuo A."/>
            <person name="Mondo S."/>
            <person name="Pangilinan J."/>
            <person name="Riley R."/>
            <person name="Labutti K."/>
            <person name="Andreopoulos B."/>
            <person name="Lipzen A."/>
            <person name="Chen C."/>
            <person name="Yanf M."/>
            <person name="Daum C."/>
            <person name="Ng V."/>
            <person name="Clum A."/>
            <person name="Steindorff A."/>
            <person name="Ohm R."/>
            <person name="Martin F."/>
            <person name="Silar P."/>
            <person name="Natvig D."/>
            <person name="Lalanne C."/>
            <person name="Gautier V."/>
            <person name="Ament-Velasquez S.L."/>
            <person name="Kruys A."/>
            <person name="Hutchinson M.I."/>
            <person name="Powell A.J."/>
            <person name="Barry K."/>
            <person name="Miller A.N."/>
            <person name="Grigoriev I.V."/>
            <person name="Debuchy R."/>
            <person name="Gladieux P."/>
            <person name="Thoren M.H."/>
            <person name="Johannesson H."/>
        </authorList>
    </citation>
    <scope>NUCLEOTIDE SEQUENCE</scope>
    <source>
        <strain evidence="14">SMH4607-1</strain>
    </source>
</reference>
<dbReference type="PANTHER" id="PTHR31576:SF2">
    <property type="entry name" value="TATA BOX-BINDING PROTEIN-ASSOCIATED FACTOR RNA POLYMERASE I SUBUNIT B"/>
    <property type="match status" value="1"/>
</dbReference>
<dbReference type="Proteomes" id="UP001172102">
    <property type="component" value="Unassembled WGS sequence"/>
</dbReference>
<keyword evidence="4" id="KW-0863">Zinc-finger</keyword>
<keyword evidence="8" id="KW-0804">Transcription</keyword>
<evidence type="ECO:0000256" key="6">
    <source>
        <dbReference type="ARBA" id="ARBA00023015"/>
    </source>
</evidence>
<dbReference type="GO" id="GO:0070860">
    <property type="term" value="C:RNA polymerase I core factor complex"/>
    <property type="evidence" value="ECO:0007669"/>
    <property type="project" value="InterPro"/>
</dbReference>
<evidence type="ECO:0000259" key="12">
    <source>
        <dbReference type="Pfam" id="PF20644"/>
    </source>
</evidence>
<dbReference type="Pfam" id="PF11781">
    <property type="entry name" value="Zn_ribbon_RRN7"/>
    <property type="match status" value="1"/>
</dbReference>
<evidence type="ECO:0000256" key="1">
    <source>
        <dbReference type="ARBA" id="ARBA00004604"/>
    </source>
</evidence>
<comment type="subcellular location">
    <subcellularLocation>
        <location evidence="1">Nucleus</location>
        <location evidence="1">Nucleolus</location>
    </subcellularLocation>
</comment>
<dbReference type="GO" id="GO:0008270">
    <property type="term" value="F:zinc ion binding"/>
    <property type="evidence" value="ECO:0007669"/>
    <property type="project" value="UniProtKB-KW"/>
</dbReference>
<gene>
    <name evidence="14" type="ORF">B0H67DRAFT_578623</name>
</gene>
<feature type="region of interest" description="Disordered" evidence="10">
    <location>
        <begin position="558"/>
        <end position="577"/>
    </location>
</feature>
<protein>
    <recommendedName>
        <fullName evidence="16">RRN7-type domain-containing protein</fullName>
    </recommendedName>
</protein>
<evidence type="ECO:0000256" key="5">
    <source>
        <dbReference type="ARBA" id="ARBA00022833"/>
    </source>
</evidence>
<comment type="caution">
    <text evidence="14">The sequence shown here is derived from an EMBL/GenBank/DDBJ whole genome shotgun (WGS) entry which is preliminary data.</text>
</comment>
<keyword evidence="5" id="KW-0862">Zinc</keyword>
<evidence type="ECO:0008006" key="16">
    <source>
        <dbReference type="Google" id="ProtNLM"/>
    </source>
</evidence>